<gene>
    <name evidence="2" type="ORF">JG687_00009568</name>
</gene>
<feature type="signal peptide" evidence="1">
    <location>
        <begin position="1"/>
        <end position="19"/>
    </location>
</feature>
<organism evidence="2 3">
    <name type="scientific">Phytophthora cactorum</name>
    <dbReference type="NCBI Taxonomy" id="29920"/>
    <lineage>
        <taxon>Eukaryota</taxon>
        <taxon>Sar</taxon>
        <taxon>Stramenopiles</taxon>
        <taxon>Oomycota</taxon>
        <taxon>Peronosporomycetes</taxon>
        <taxon>Peronosporales</taxon>
        <taxon>Peronosporaceae</taxon>
        <taxon>Phytophthora</taxon>
    </lineage>
</organism>
<protein>
    <submittedName>
        <fullName evidence="2">Uncharacterized protein</fullName>
    </submittedName>
</protein>
<proteinExistence type="predicted"/>
<evidence type="ECO:0000256" key="1">
    <source>
        <dbReference type="SAM" id="SignalP"/>
    </source>
</evidence>
<comment type="caution">
    <text evidence="2">The sequence shown here is derived from an EMBL/GenBank/DDBJ whole genome shotgun (WGS) entry which is preliminary data.</text>
</comment>
<dbReference type="Proteomes" id="UP000688947">
    <property type="component" value="Unassembled WGS sequence"/>
</dbReference>
<accession>A0A8T1U9A5</accession>
<evidence type="ECO:0000313" key="2">
    <source>
        <dbReference type="EMBL" id="KAG6958149.1"/>
    </source>
</evidence>
<reference evidence="2" key="1">
    <citation type="submission" date="2021-01" db="EMBL/GenBank/DDBJ databases">
        <title>Phytophthora aleatoria, a newly-described species from Pinus radiata is distinct from Phytophthora cactorum isolates based on comparative genomics.</title>
        <authorList>
            <person name="Mcdougal R."/>
            <person name="Panda P."/>
            <person name="Williams N."/>
            <person name="Studholme D.J."/>
        </authorList>
    </citation>
    <scope>NUCLEOTIDE SEQUENCE</scope>
    <source>
        <strain evidence="2">NZFS 3830</strain>
    </source>
</reference>
<dbReference type="EMBL" id="JAENGZ010000504">
    <property type="protein sequence ID" value="KAG6958149.1"/>
    <property type="molecule type" value="Genomic_DNA"/>
</dbReference>
<keyword evidence="1" id="KW-0732">Signal</keyword>
<dbReference type="AlphaFoldDB" id="A0A8T1U9A5"/>
<name>A0A8T1U9A5_9STRA</name>
<feature type="chain" id="PRO_5035775712" evidence="1">
    <location>
        <begin position="20"/>
        <end position="60"/>
    </location>
</feature>
<sequence length="60" mass="6968">MRWSVRALLLHHLQRSALSNFLQRRGGGGQQRRSLLRCDFLAPLLSPSTSRQDWPLEPWA</sequence>
<evidence type="ECO:0000313" key="3">
    <source>
        <dbReference type="Proteomes" id="UP000688947"/>
    </source>
</evidence>